<evidence type="ECO:0000256" key="1">
    <source>
        <dbReference type="ARBA" id="ARBA00022723"/>
    </source>
</evidence>
<dbReference type="InterPro" id="IPR027805">
    <property type="entry name" value="Transposase_HTH_dom"/>
</dbReference>
<dbReference type="Proteomes" id="UP001634394">
    <property type="component" value="Unassembled WGS sequence"/>
</dbReference>
<name>A0ABD3XUA5_SINWO</name>
<keyword evidence="3" id="KW-0862">Zinc</keyword>
<sequence>MPICGIVGFSNRKGVTKNISFFKVPKILTDQGEETLKLSEERICLWKAAINRKDIDTEERWERTLVCSKHFVGSVKAYLHDRTSPSWLPTLDLGYTKITSSAIGAAHERFNWASQRKHKRKISDAVSSLLSLKKRCIYFGDNNVSGISEYVENTEIQNDSTCNVNNLMEHGVIKAKENEQFDFKGLYNLLSYAENSEKVVFYTGFPNYGVLKLVFNLIQGHMSNNSNKSLSKENEFLLCLVKLRMNYLIQDIANYLNVSLPTVQRSFHNTLDLKHGKSVPTIDKIVKVSCCLTNLCPSVVPLSETGKLFEQTIMYTVNVIDTHL</sequence>
<evidence type="ECO:0000256" key="2">
    <source>
        <dbReference type="ARBA" id="ARBA00022771"/>
    </source>
</evidence>
<dbReference type="AlphaFoldDB" id="A0ABD3XUA5"/>
<keyword evidence="1" id="KW-0479">Metal-binding</keyword>
<accession>A0ABD3XUA5</accession>
<keyword evidence="2 5" id="KW-0863">Zinc-finger</keyword>
<dbReference type="EMBL" id="JBJQND010000001">
    <property type="protein sequence ID" value="KAL3889804.1"/>
    <property type="molecule type" value="Genomic_DNA"/>
</dbReference>
<evidence type="ECO:0000256" key="3">
    <source>
        <dbReference type="ARBA" id="ARBA00022833"/>
    </source>
</evidence>
<dbReference type="PANTHER" id="PTHR23080">
    <property type="entry name" value="THAP DOMAIN PROTEIN"/>
    <property type="match status" value="1"/>
</dbReference>
<evidence type="ECO:0000256" key="4">
    <source>
        <dbReference type="ARBA" id="ARBA00023125"/>
    </source>
</evidence>
<organism evidence="7 8">
    <name type="scientific">Sinanodonta woodiana</name>
    <name type="common">Chinese pond mussel</name>
    <name type="synonym">Anodonta woodiana</name>
    <dbReference type="NCBI Taxonomy" id="1069815"/>
    <lineage>
        <taxon>Eukaryota</taxon>
        <taxon>Metazoa</taxon>
        <taxon>Spiralia</taxon>
        <taxon>Lophotrochozoa</taxon>
        <taxon>Mollusca</taxon>
        <taxon>Bivalvia</taxon>
        <taxon>Autobranchia</taxon>
        <taxon>Heteroconchia</taxon>
        <taxon>Palaeoheterodonta</taxon>
        <taxon>Unionida</taxon>
        <taxon>Unionoidea</taxon>
        <taxon>Unionidae</taxon>
        <taxon>Unioninae</taxon>
        <taxon>Sinanodonta</taxon>
    </lineage>
</organism>
<comment type="caution">
    <text evidence="7">The sequence shown here is derived from an EMBL/GenBank/DDBJ whole genome shotgun (WGS) entry which is preliminary data.</text>
</comment>
<evidence type="ECO:0000256" key="5">
    <source>
        <dbReference type="PROSITE-ProRule" id="PRU00309"/>
    </source>
</evidence>
<dbReference type="InterPro" id="IPR006612">
    <property type="entry name" value="THAP_Znf"/>
</dbReference>
<proteinExistence type="predicted"/>
<reference evidence="7 8" key="1">
    <citation type="submission" date="2024-11" db="EMBL/GenBank/DDBJ databases">
        <title>Chromosome-level genome assembly of the freshwater bivalve Anodonta woodiana.</title>
        <authorList>
            <person name="Chen X."/>
        </authorList>
    </citation>
    <scope>NUCLEOTIDE SEQUENCE [LARGE SCALE GENOMIC DNA]</scope>
    <source>
        <strain evidence="7">MN2024</strain>
        <tissue evidence="7">Gills</tissue>
    </source>
</reference>
<evidence type="ECO:0000259" key="6">
    <source>
        <dbReference type="PROSITE" id="PS50950"/>
    </source>
</evidence>
<dbReference type="GO" id="GO:0008270">
    <property type="term" value="F:zinc ion binding"/>
    <property type="evidence" value="ECO:0007669"/>
    <property type="project" value="UniProtKB-KW"/>
</dbReference>
<protein>
    <recommendedName>
        <fullName evidence="6">THAP-type domain-containing protein</fullName>
    </recommendedName>
</protein>
<dbReference type="Pfam" id="PF05485">
    <property type="entry name" value="THAP"/>
    <property type="match status" value="1"/>
</dbReference>
<dbReference type="GO" id="GO:0003677">
    <property type="term" value="F:DNA binding"/>
    <property type="evidence" value="ECO:0007669"/>
    <property type="project" value="UniProtKB-UniRule"/>
</dbReference>
<dbReference type="Pfam" id="PF13613">
    <property type="entry name" value="HTH_Tnp_4"/>
    <property type="match status" value="1"/>
</dbReference>
<evidence type="ECO:0000313" key="8">
    <source>
        <dbReference type="Proteomes" id="UP001634394"/>
    </source>
</evidence>
<evidence type="ECO:0000313" key="7">
    <source>
        <dbReference type="EMBL" id="KAL3889804.1"/>
    </source>
</evidence>
<dbReference type="SUPFAM" id="SSF57716">
    <property type="entry name" value="Glucocorticoid receptor-like (DNA-binding domain)"/>
    <property type="match status" value="1"/>
</dbReference>
<gene>
    <name evidence="7" type="ORF">ACJMK2_002132</name>
</gene>
<keyword evidence="4 5" id="KW-0238">DNA-binding</keyword>
<keyword evidence="8" id="KW-1185">Reference proteome</keyword>
<feature type="domain" description="THAP-type" evidence="6">
    <location>
        <begin position="1"/>
        <end position="92"/>
    </location>
</feature>
<dbReference type="PROSITE" id="PS50950">
    <property type="entry name" value="ZF_THAP"/>
    <property type="match status" value="1"/>
</dbReference>